<evidence type="ECO:0000256" key="1">
    <source>
        <dbReference type="ARBA" id="ARBA00004651"/>
    </source>
</evidence>
<evidence type="ECO:0000256" key="6">
    <source>
        <dbReference type="PIRSR" id="PIRSR005091-1"/>
    </source>
</evidence>
<reference evidence="11 12" key="1">
    <citation type="submission" date="2018-06" db="EMBL/GenBank/DDBJ databases">
        <title>The draft genome sequence of Crocinitomix sp. SM1701.</title>
        <authorList>
            <person name="Zhang X."/>
        </authorList>
    </citation>
    <scope>NUCLEOTIDE SEQUENCE [LARGE SCALE GENOMIC DNA]</scope>
    <source>
        <strain evidence="11 12">SM1701</strain>
    </source>
</reference>
<dbReference type="Proteomes" id="UP000249248">
    <property type="component" value="Unassembled WGS sequence"/>
</dbReference>
<evidence type="ECO:0000256" key="4">
    <source>
        <dbReference type="ARBA" id="ARBA00022989"/>
    </source>
</evidence>
<protein>
    <recommendedName>
        <fullName evidence="10">Sulfatase N-terminal domain-containing protein</fullName>
    </recommendedName>
</protein>
<dbReference type="PANTHER" id="PTHR47371:SF3">
    <property type="entry name" value="PHOSPHOGLYCEROL TRANSFERASE I"/>
    <property type="match status" value="1"/>
</dbReference>
<evidence type="ECO:0000313" key="12">
    <source>
        <dbReference type="Proteomes" id="UP000249248"/>
    </source>
</evidence>
<dbReference type="GO" id="GO:0005886">
    <property type="term" value="C:plasma membrane"/>
    <property type="evidence" value="ECO:0007669"/>
    <property type="project" value="UniProtKB-SubCell"/>
</dbReference>
<feature type="binding site" evidence="8">
    <location>
        <position position="262"/>
    </location>
    <ligand>
        <name>Mn(2+)</name>
        <dbReference type="ChEBI" id="CHEBI:29035"/>
    </ligand>
</feature>
<feature type="transmembrane region" description="Helical" evidence="9">
    <location>
        <begin position="134"/>
        <end position="153"/>
    </location>
</feature>
<proteinExistence type="predicted"/>
<dbReference type="PANTHER" id="PTHR47371">
    <property type="entry name" value="LIPOTEICHOIC ACID SYNTHASE"/>
    <property type="match status" value="1"/>
</dbReference>
<feature type="transmembrane region" description="Helical" evidence="9">
    <location>
        <begin position="165"/>
        <end position="186"/>
    </location>
</feature>
<keyword evidence="4 9" id="KW-1133">Transmembrane helix</keyword>
<dbReference type="Pfam" id="PF00884">
    <property type="entry name" value="Sulfatase"/>
    <property type="match status" value="1"/>
</dbReference>
<keyword evidence="7" id="KW-0479">Metal-binding</keyword>
<evidence type="ECO:0000256" key="7">
    <source>
        <dbReference type="PIRSR" id="PIRSR005091-2"/>
    </source>
</evidence>
<feature type="transmembrane region" description="Helical" evidence="9">
    <location>
        <begin position="12"/>
        <end position="34"/>
    </location>
</feature>
<feature type="transmembrane region" description="Helical" evidence="9">
    <location>
        <begin position="46"/>
        <end position="66"/>
    </location>
</feature>
<feature type="transmembrane region" description="Helical" evidence="9">
    <location>
        <begin position="78"/>
        <end position="97"/>
    </location>
</feature>
<dbReference type="CDD" id="cd16015">
    <property type="entry name" value="LTA_synthase"/>
    <property type="match status" value="1"/>
</dbReference>
<evidence type="ECO:0000256" key="2">
    <source>
        <dbReference type="ARBA" id="ARBA00022475"/>
    </source>
</evidence>
<accession>A0A2W1N3T8</accession>
<keyword evidence="3 9" id="KW-0812">Transmembrane</keyword>
<feature type="binding site" evidence="8">
    <location>
        <position position="474"/>
    </location>
    <ligand>
        <name>Mn(2+)</name>
        <dbReference type="ChEBI" id="CHEBI:29035"/>
    </ligand>
</feature>
<name>A0A2W1N3T8_9FLAO</name>
<feature type="binding site" evidence="8">
    <location>
        <position position="473"/>
    </location>
    <ligand>
        <name>Mn(2+)</name>
        <dbReference type="ChEBI" id="CHEBI:29035"/>
    </ligand>
</feature>
<dbReference type="GO" id="GO:0046872">
    <property type="term" value="F:metal ion binding"/>
    <property type="evidence" value="ECO:0007669"/>
    <property type="project" value="UniProtKB-KW"/>
</dbReference>
<dbReference type="Gene3D" id="3.40.720.10">
    <property type="entry name" value="Alkaline Phosphatase, subunit A"/>
    <property type="match status" value="1"/>
</dbReference>
<organism evidence="11 12">
    <name type="scientific">Putridiphycobacter roseus</name>
    <dbReference type="NCBI Taxonomy" id="2219161"/>
    <lineage>
        <taxon>Bacteria</taxon>
        <taxon>Pseudomonadati</taxon>
        <taxon>Bacteroidota</taxon>
        <taxon>Flavobacteriia</taxon>
        <taxon>Flavobacteriales</taxon>
        <taxon>Crocinitomicaceae</taxon>
        <taxon>Putridiphycobacter</taxon>
    </lineage>
</organism>
<dbReference type="SUPFAM" id="SSF53649">
    <property type="entry name" value="Alkaline phosphatase-like"/>
    <property type="match status" value="1"/>
</dbReference>
<evidence type="ECO:0000256" key="3">
    <source>
        <dbReference type="ARBA" id="ARBA00022692"/>
    </source>
</evidence>
<dbReference type="EMBL" id="QKSB01000003">
    <property type="protein sequence ID" value="PZE17711.1"/>
    <property type="molecule type" value="Genomic_DNA"/>
</dbReference>
<evidence type="ECO:0000256" key="5">
    <source>
        <dbReference type="ARBA" id="ARBA00023136"/>
    </source>
</evidence>
<evidence type="ECO:0000259" key="10">
    <source>
        <dbReference type="Pfam" id="PF00884"/>
    </source>
</evidence>
<dbReference type="AlphaFoldDB" id="A0A2W1N3T8"/>
<feature type="binding site" evidence="7">
    <location>
        <position position="419"/>
    </location>
    <ligand>
        <name>substrate</name>
    </ligand>
</feature>
<keyword evidence="2" id="KW-1003">Cell membrane</keyword>
<feature type="active site" evidence="6">
    <location>
        <position position="303"/>
    </location>
</feature>
<evidence type="ECO:0000313" key="11">
    <source>
        <dbReference type="EMBL" id="PZE17711.1"/>
    </source>
</evidence>
<gene>
    <name evidence="11" type="ORF">DNU06_07735</name>
</gene>
<dbReference type="InterPro" id="IPR012160">
    <property type="entry name" value="LtaS-like"/>
</dbReference>
<comment type="caution">
    <text evidence="11">The sequence shown here is derived from an EMBL/GenBank/DDBJ whole genome shotgun (WGS) entry which is preliminary data.</text>
</comment>
<dbReference type="InterPro" id="IPR000917">
    <property type="entry name" value="Sulfatase_N"/>
</dbReference>
<keyword evidence="12" id="KW-1185">Reference proteome</keyword>
<sequence length="619" mass="70899">MPHYFLNFIKKLLFLATIFSVLRIFFLLINHNLFPKVSITDFLVGFWFDLVTAAILFIPLVIIELFPNPFRTKKWYNFVLKTIYLLTFSVGILMNIADIEYFRHTSTRSTGSTLTMLSYGNDLWNQLPSFIQDFWYLLLLLIGTIWFGYFFYGKYFKPKVEKVSIYKQSILFIIASLLLLSLGRGWGLRPIAPINASKYTIDQNVPLVLNSTFTIIKSIGNVTLQEKTYFDSITLQKWVNPIKQMNTPGKLNQPNIVLILLESFSVEYIGSINGDSVSYTPFMDELAAKGMLFTNCYANGKKSIDAVPSVIASVPKLMGEEFITSNYATNKIESLPKLLKKVGYESAFFHGATNGSMNFNQFAAKAQYDHYFGRTEYNDENGFDGTWGIFDHLFLPWTIDRMNAFSAPFFSTIFTISSHPPFTIPDSLKNRFHSGPTKMHDAVLYADYSLRIFFEKIKKESWYNNTLFVVTADHTPASGSPIYFKEMGNMHIPLIFFHPKLPSLSGISDKIVSQIDILPSILQLIGYPDPFFSLGNSVFDPGKGYSVSRIGNKYLIFGRHNFLVFENGKMIKMFDINDKLQEKNLLQSKPETAKYLKNKLLAYIQQYNHALITNKMTVD</sequence>
<evidence type="ECO:0000256" key="8">
    <source>
        <dbReference type="PIRSR" id="PIRSR005091-3"/>
    </source>
</evidence>
<dbReference type="PIRSF" id="PIRSF005091">
    <property type="entry name" value="Mmb_sulf_HI1246"/>
    <property type="match status" value="1"/>
</dbReference>
<keyword evidence="7" id="KW-0464">Manganese</keyword>
<comment type="subcellular location">
    <subcellularLocation>
        <location evidence="1">Cell membrane</location>
        <topology evidence="1">Multi-pass membrane protein</topology>
    </subcellularLocation>
</comment>
<feature type="domain" description="Sulfatase N-terminal" evidence="10">
    <location>
        <begin position="254"/>
        <end position="527"/>
    </location>
</feature>
<dbReference type="InterPro" id="IPR017850">
    <property type="entry name" value="Alkaline_phosphatase_core_sf"/>
</dbReference>
<dbReference type="InterPro" id="IPR050448">
    <property type="entry name" value="OpgB/LTA_synthase_biosynth"/>
</dbReference>
<evidence type="ECO:0000256" key="9">
    <source>
        <dbReference type="SAM" id="Phobius"/>
    </source>
</evidence>
<keyword evidence="5 9" id="KW-0472">Membrane</keyword>